<keyword evidence="4" id="KW-1133">Transmembrane helix</keyword>
<feature type="transmembrane region" description="Helical" evidence="4">
    <location>
        <begin position="7"/>
        <end position="30"/>
    </location>
</feature>
<accession>A0A385YR88</accession>
<dbReference type="KEGG" id="paek:D3873_01020"/>
<feature type="transmembrane region" description="Helical" evidence="4">
    <location>
        <begin position="50"/>
        <end position="73"/>
    </location>
</feature>
<dbReference type="RefSeq" id="WP_119882262.1">
    <property type="nucleotide sequence ID" value="NZ_CP032418.1"/>
</dbReference>
<dbReference type="SMART" id="SM00283">
    <property type="entry name" value="MA"/>
    <property type="match status" value="1"/>
</dbReference>
<feature type="domain" description="Methyl-accepting transducer" evidence="5">
    <location>
        <begin position="221"/>
        <end position="492"/>
    </location>
</feature>
<dbReference type="GO" id="GO:0007165">
    <property type="term" value="P:signal transduction"/>
    <property type="evidence" value="ECO:0007669"/>
    <property type="project" value="UniProtKB-KW"/>
</dbReference>
<evidence type="ECO:0000313" key="7">
    <source>
        <dbReference type="Proteomes" id="UP000265725"/>
    </source>
</evidence>
<dbReference type="EMBL" id="CP032418">
    <property type="protein sequence ID" value="AYC28517.1"/>
    <property type="molecule type" value="Genomic_DNA"/>
</dbReference>
<dbReference type="AlphaFoldDB" id="A0A385YR88"/>
<name>A0A385YR88_9BACL</name>
<dbReference type="GO" id="GO:0016020">
    <property type="term" value="C:membrane"/>
    <property type="evidence" value="ECO:0007669"/>
    <property type="project" value="InterPro"/>
</dbReference>
<sequence length="511" mass="56179">MKSERMGLMVLFTVLTYVLAIIVLVMHKFFGFLQGYSTFQGISSLSDTNFLLFVILGSLTTLLVLGSVIMYWCKPLHSSLPLVITASLTFSSMFIIASGNGLVEYHFSIFMVLALLANFNSIRMIVVSTAIFAVHYFVGYFAYPQLLCGTDDYHFSLLMIHAVFLVLTSAATIVLIASKQKSEAAMEIERTETRTQFTDIVKSLTATVEQLTVSSKEMYSGSKEFHAASAQVVASVEELTADAERQTTFAKDNTNQVDHMNASFSKVQESVRRMTEEMEIASTEAARGKILLTKTAKQFDQVHAQVEEVNARVTGLVEHLSGISGFAETIRTIADQTNLLALNASIEAARAGEAGKGFAIVAEEVRKLAKESDDASLRIKDRIVSIETETEQMRVSIEQSAKETTESKKLMHESEQAFTHIQTSSEKVEKATNVVLIEMADVKKSAEELTDSLSMMVEISTQGLASTEEIAASTEQQASGISQMTEIAEQLQQLSSDLQSLSTKIETTIEE</sequence>
<evidence type="ECO:0000256" key="2">
    <source>
        <dbReference type="PROSITE-ProRule" id="PRU00284"/>
    </source>
</evidence>
<keyword evidence="7" id="KW-1185">Reference proteome</keyword>
<dbReference type="PROSITE" id="PS50111">
    <property type="entry name" value="CHEMOTAXIS_TRANSDUC_2"/>
    <property type="match status" value="1"/>
</dbReference>
<dbReference type="InterPro" id="IPR004089">
    <property type="entry name" value="MCPsignal_dom"/>
</dbReference>
<dbReference type="Proteomes" id="UP000265725">
    <property type="component" value="Chromosome"/>
</dbReference>
<evidence type="ECO:0000256" key="3">
    <source>
        <dbReference type="SAM" id="Coils"/>
    </source>
</evidence>
<dbReference type="OrthoDB" id="242546at2"/>
<evidence type="ECO:0000256" key="4">
    <source>
        <dbReference type="SAM" id="Phobius"/>
    </source>
</evidence>
<dbReference type="SUPFAM" id="SSF58104">
    <property type="entry name" value="Methyl-accepting chemotaxis protein (MCP) signaling domain"/>
    <property type="match status" value="1"/>
</dbReference>
<gene>
    <name evidence="6" type="ORF">D3873_01020</name>
</gene>
<keyword evidence="3" id="KW-0175">Coiled coil</keyword>
<evidence type="ECO:0000313" key="6">
    <source>
        <dbReference type="EMBL" id="AYC28517.1"/>
    </source>
</evidence>
<dbReference type="Pfam" id="PF00015">
    <property type="entry name" value="MCPsignal"/>
    <property type="match status" value="1"/>
</dbReference>
<keyword evidence="4" id="KW-0812">Transmembrane</keyword>
<feature type="transmembrane region" description="Helical" evidence="4">
    <location>
        <begin position="155"/>
        <end position="177"/>
    </location>
</feature>
<keyword evidence="4" id="KW-0472">Membrane</keyword>
<reference evidence="7" key="1">
    <citation type="submission" date="2018-09" db="EMBL/GenBank/DDBJ databases">
        <authorList>
            <person name="Zhu H."/>
        </authorList>
    </citation>
    <scope>NUCLEOTIDE SEQUENCE [LARGE SCALE GENOMIC DNA]</scope>
    <source>
        <strain evidence="7">K2R23-3</strain>
    </source>
</reference>
<feature type="transmembrane region" description="Helical" evidence="4">
    <location>
        <begin position="124"/>
        <end position="143"/>
    </location>
</feature>
<dbReference type="PANTHER" id="PTHR32089">
    <property type="entry name" value="METHYL-ACCEPTING CHEMOTAXIS PROTEIN MCPB"/>
    <property type="match status" value="1"/>
</dbReference>
<dbReference type="Gene3D" id="1.10.287.950">
    <property type="entry name" value="Methyl-accepting chemotaxis protein"/>
    <property type="match status" value="1"/>
</dbReference>
<keyword evidence="1 2" id="KW-0807">Transducer</keyword>
<proteinExistence type="predicted"/>
<organism evidence="6 7">
    <name type="scientific">Paenisporosarcina cavernae</name>
    <dbReference type="NCBI Taxonomy" id="2320858"/>
    <lineage>
        <taxon>Bacteria</taxon>
        <taxon>Bacillati</taxon>
        <taxon>Bacillota</taxon>
        <taxon>Bacilli</taxon>
        <taxon>Bacillales</taxon>
        <taxon>Caryophanaceae</taxon>
        <taxon>Paenisporosarcina</taxon>
    </lineage>
</organism>
<evidence type="ECO:0000256" key="1">
    <source>
        <dbReference type="ARBA" id="ARBA00023224"/>
    </source>
</evidence>
<dbReference type="PANTHER" id="PTHR32089:SF112">
    <property type="entry name" value="LYSOZYME-LIKE PROTEIN-RELATED"/>
    <property type="match status" value="1"/>
</dbReference>
<feature type="transmembrane region" description="Helical" evidence="4">
    <location>
        <begin position="80"/>
        <end position="97"/>
    </location>
</feature>
<protein>
    <recommendedName>
        <fullName evidence="5">Methyl-accepting transducer domain-containing protein</fullName>
    </recommendedName>
</protein>
<evidence type="ECO:0000259" key="5">
    <source>
        <dbReference type="PROSITE" id="PS50111"/>
    </source>
</evidence>
<feature type="coiled-coil region" evidence="3">
    <location>
        <begin position="484"/>
        <end position="511"/>
    </location>
</feature>